<evidence type="ECO:0000313" key="3">
    <source>
        <dbReference type="EMBL" id="WRO08042.1"/>
    </source>
</evidence>
<dbReference type="EMBL" id="CP141531">
    <property type="protein sequence ID" value="WRO08042.1"/>
    <property type="molecule type" value="Genomic_DNA"/>
</dbReference>
<evidence type="ECO:0000313" key="4">
    <source>
        <dbReference type="Proteomes" id="UP001327986"/>
    </source>
</evidence>
<dbReference type="Proteomes" id="UP001327986">
    <property type="component" value="Chromosome"/>
</dbReference>
<dbReference type="InterPro" id="IPR029046">
    <property type="entry name" value="LolA/LolB/LppX"/>
</dbReference>
<organism evidence="3 4">
    <name type="scientific">Dehalococcoides mccartyi</name>
    <dbReference type="NCBI Taxonomy" id="61435"/>
    <lineage>
        <taxon>Bacteria</taxon>
        <taxon>Bacillati</taxon>
        <taxon>Chloroflexota</taxon>
        <taxon>Dehalococcoidia</taxon>
        <taxon>Dehalococcoidales</taxon>
        <taxon>Dehalococcoidaceae</taxon>
        <taxon>Dehalococcoides</taxon>
    </lineage>
</organism>
<dbReference type="RefSeq" id="WP_324665658.1">
    <property type="nucleotide sequence ID" value="NZ_CP141531.1"/>
</dbReference>
<keyword evidence="2" id="KW-0732">Signal</keyword>
<dbReference type="Gene3D" id="2.50.20.20">
    <property type="match status" value="1"/>
</dbReference>
<name>A0AB38ZBT7_9CHLR</name>
<dbReference type="PROSITE" id="PS51257">
    <property type="entry name" value="PROKAR_LIPOPROTEIN"/>
    <property type="match status" value="1"/>
</dbReference>
<dbReference type="AlphaFoldDB" id="A0AB38ZBT7"/>
<feature type="signal peptide" evidence="2">
    <location>
        <begin position="1"/>
        <end position="27"/>
    </location>
</feature>
<gene>
    <name evidence="3" type="ORF">VLL09_03895</name>
</gene>
<dbReference type="InterPro" id="IPR046720">
    <property type="entry name" value="DUF6612"/>
</dbReference>
<evidence type="ECO:0000256" key="2">
    <source>
        <dbReference type="SAM" id="SignalP"/>
    </source>
</evidence>
<evidence type="ECO:0000256" key="1">
    <source>
        <dbReference type="SAM" id="MobiDB-lite"/>
    </source>
</evidence>
<feature type="chain" id="PRO_5044325047" evidence="2">
    <location>
        <begin position="28"/>
        <end position="290"/>
    </location>
</feature>
<sequence>MKSGKFLATLLSLLMLLSLALGGCSSATDDTDSPDTNNNNNNPPASETPTTPTGSQLIASILAASPNITSFNTTSVIEMTIQVSGMSVRTVMTTNGQEDLSNQKAHLTTSTIMTGEIESTLEMEMYLIDSIQYFKITNSDQYTGIQLNTWYKMLMDAQTQNQNWDSQTQQNDYLFSKSTLTVDGSETINGVSCWKVTITPDMEELIQYLNEQQAVDDPSSITNPSDNLKNIKMTAWIAKDTSFVVKMDMSMDIVTEGQTLSLVMSISIDNINQPVTITLPPDAVNAIQLG</sequence>
<feature type="region of interest" description="Disordered" evidence="1">
    <location>
        <begin position="26"/>
        <end position="53"/>
    </location>
</feature>
<dbReference type="SUPFAM" id="SSF89392">
    <property type="entry name" value="Prokaryotic lipoproteins and lipoprotein localization factors"/>
    <property type="match status" value="1"/>
</dbReference>
<accession>A0AB38ZBT7</accession>
<protein>
    <submittedName>
        <fullName evidence="3">DUF6612 family protein</fullName>
    </submittedName>
</protein>
<proteinExistence type="predicted"/>
<dbReference type="Pfam" id="PF20316">
    <property type="entry name" value="DUF6612"/>
    <property type="match status" value="1"/>
</dbReference>
<reference evidence="3" key="1">
    <citation type="submission" date="2023-12" db="EMBL/GenBank/DDBJ databases">
        <title>Isolation of organohalide respiring bacteria Dehalococcoides mccartyi strain GPTCE1 in groundwater collected near a chemical plant in Suzhou, China.</title>
        <authorList>
            <person name="Liu G."/>
        </authorList>
    </citation>
    <scope>NUCLEOTIDE SEQUENCE</scope>
    <source>
        <strain evidence="3">GPTCE1</strain>
    </source>
</reference>